<feature type="domain" description="HTH cro/C1-type" evidence="2">
    <location>
        <begin position="14"/>
        <end position="71"/>
    </location>
</feature>
<dbReference type="CDD" id="cd00093">
    <property type="entry name" value="HTH_XRE"/>
    <property type="match status" value="1"/>
</dbReference>
<sequence length="124" mass="14117">MDSRELTNQIGERLRAERKAQDLSMSELSERTGGQLSKSRISNYEQGIRRMGLEESRILSEALGTVSPMYLLCLEDEREIETLRQLFLNSDPTGRRLMVAIAKEIHDAHQACYTESDDAAKLQD</sequence>
<dbReference type="Gene3D" id="1.10.260.40">
    <property type="entry name" value="lambda repressor-like DNA-binding domains"/>
    <property type="match status" value="1"/>
</dbReference>
<dbReference type="OrthoDB" id="5771010at2"/>
<dbReference type="SMART" id="SM00530">
    <property type="entry name" value="HTH_XRE"/>
    <property type="match status" value="1"/>
</dbReference>
<dbReference type="PROSITE" id="PS50943">
    <property type="entry name" value="HTH_CROC1"/>
    <property type="match status" value="1"/>
</dbReference>
<dbReference type="SUPFAM" id="SSF47413">
    <property type="entry name" value="lambda repressor-like DNA-binding domains"/>
    <property type="match status" value="1"/>
</dbReference>
<dbReference type="InterPro" id="IPR001387">
    <property type="entry name" value="Cro/C1-type_HTH"/>
</dbReference>
<evidence type="ECO:0000259" key="2">
    <source>
        <dbReference type="PROSITE" id="PS50943"/>
    </source>
</evidence>
<comment type="caution">
    <text evidence="3">The sequence shown here is derived from an EMBL/GenBank/DDBJ whole genome shotgun (WGS) entry which is preliminary data.</text>
</comment>
<dbReference type="GO" id="GO:0003677">
    <property type="term" value="F:DNA binding"/>
    <property type="evidence" value="ECO:0007669"/>
    <property type="project" value="InterPro"/>
</dbReference>
<evidence type="ECO:0000256" key="1">
    <source>
        <dbReference type="SAM" id="MobiDB-lite"/>
    </source>
</evidence>
<accession>A0A6N8EG22</accession>
<name>A0A6N8EG22_9GAMM</name>
<dbReference type="Proteomes" id="UP000434044">
    <property type="component" value="Unassembled WGS sequence"/>
</dbReference>
<feature type="region of interest" description="Disordered" evidence="1">
    <location>
        <begin position="15"/>
        <end position="40"/>
    </location>
</feature>
<evidence type="ECO:0000313" key="3">
    <source>
        <dbReference type="EMBL" id="MTW22611.1"/>
    </source>
</evidence>
<dbReference type="InterPro" id="IPR010982">
    <property type="entry name" value="Lambda_DNA-bd_dom_sf"/>
</dbReference>
<protein>
    <submittedName>
        <fullName evidence="3">Helix-turn-helix domain-containing protein</fullName>
    </submittedName>
</protein>
<dbReference type="RefSeq" id="WP_155451172.1">
    <property type="nucleotide sequence ID" value="NZ_WNKT01000046.1"/>
</dbReference>
<feature type="compositionally biased region" description="Polar residues" evidence="1">
    <location>
        <begin position="23"/>
        <end position="40"/>
    </location>
</feature>
<dbReference type="AlphaFoldDB" id="A0A6N8EG22"/>
<evidence type="ECO:0000313" key="4">
    <source>
        <dbReference type="Proteomes" id="UP000434044"/>
    </source>
</evidence>
<gene>
    <name evidence="3" type="ORF">GJ668_16190</name>
</gene>
<dbReference type="Pfam" id="PF01381">
    <property type="entry name" value="HTH_3"/>
    <property type="match status" value="1"/>
</dbReference>
<proteinExistence type="predicted"/>
<dbReference type="EMBL" id="WNKT01000046">
    <property type="protein sequence ID" value="MTW22611.1"/>
    <property type="molecule type" value="Genomic_DNA"/>
</dbReference>
<keyword evidence="4" id="KW-1185">Reference proteome</keyword>
<reference evidence="3 4" key="1">
    <citation type="submission" date="2019-11" db="EMBL/GenBank/DDBJ databases">
        <title>Whole-genome sequence of the anaerobic purple sulfur bacterium Allochromatium palmeri DSM 15591.</title>
        <authorList>
            <person name="Kyndt J.A."/>
            <person name="Meyer T.E."/>
        </authorList>
    </citation>
    <scope>NUCLEOTIDE SEQUENCE [LARGE SCALE GENOMIC DNA]</scope>
    <source>
        <strain evidence="3 4">DSM 15591</strain>
    </source>
</reference>
<organism evidence="3 4">
    <name type="scientific">Allochromatium palmeri</name>
    <dbReference type="NCBI Taxonomy" id="231048"/>
    <lineage>
        <taxon>Bacteria</taxon>
        <taxon>Pseudomonadati</taxon>
        <taxon>Pseudomonadota</taxon>
        <taxon>Gammaproteobacteria</taxon>
        <taxon>Chromatiales</taxon>
        <taxon>Chromatiaceae</taxon>
        <taxon>Allochromatium</taxon>
    </lineage>
</organism>